<sequence length="133" mass="15790">MNKLIIHSTEIISHDAHFEIKDNQKMGKTFGMIGAILFLLVAIYHLFFNSHRNDFDLYFYGITAVFWGFVLIFWFRLNAEKIIEKATITNVSYRKRWMNYEVTIAYASNKKRKIALPTEQQAQQTVDFLHQHQ</sequence>
<feature type="transmembrane region" description="Helical" evidence="1">
    <location>
        <begin position="30"/>
        <end position="51"/>
    </location>
</feature>
<evidence type="ECO:0000256" key="1">
    <source>
        <dbReference type="SAM" id="Phobius"/>
    </source>
</evidence>
<protein>
    <submittedName>
        <fullName evidence="2">Uncharacterized protein</fullName>
    </submittedName>
</protein>
<organism evidence="2 3">
    <name type="scientific">Bergeyella zoohelcum</name>
    <dbReference type="NCBI Taxonomy" id="1015"/>
    <lineage>
        <taxon>Bacteria</taxon>
        <taxon>Pseudomonadati</taxon>
        <taxon>Bacteroidota</taxon>
        <taxon>Flavobacteriia</taxon>
        <taxon>Flavobacteriales</taxon>
        <taxon>Weeksellaceae</taxon>
        <taxon>Bergeyella</taxon>
    </lineage>
</organism>
<keyword evidence="1" id="KW-1133">Transmembrane helix</keyword>
<feature type="transmembrane region" description="Helical" evidence="1">
    <location>
        <begin position="57"/>
        <end position="75"/>
    </location>
</feature>
<evidence type="ECO:0000313" key="2">
    <source>
        <dbReference type="EMBL" id="SSZ55767.1"/>
    </source>
</evidence>
<dbReference type="Proteomes" id="UP000255515">
    <property type="component" value="Unassembled WGS sequence"/>
</dbReference>
<dbReference type="AlphaFoldDB" id="A0A376C0T9"/>
<accession>A0A376C0T9</accession>
<reference evidence="2 3" key="1">
    <citation type="submission" date="2018-06" db="EMBL/GenBank/DDBJ databases">
        <authorList>
            <consortium name="Pathogen Informatics"/>
            <person name="Doyle S."/>
        </authorList>
    </citation>
    <scope>NUCLEOTIDE SEQUENCE [LARGE SCALE GENOMIC DNA]</scope>
    <source>
        <strain evidence="2 3">NCTC11661</strain>
    </source>
</reference>
<dbReference type="EMBL" id="UFTJ01000002">
    <property type="protein sequence ID" value="SSZ55767.1"/>
    <property type="molecule type" value="Genomic_DNA"/>
</dbReference>
<gene>
    <name evidence="2" type="ORF">NCTC11661_01166</name>
</gene>
<name>A0A376C0T9_9FLAO</name>
<dbReference type="RefSeq" id="WP_002688933.1">
    <property type="nucleotide sequence ID" value="NZ_UFTJ01000002.1"/>
</dbReference>
<keyword evidence="1" id="KW-0812">Transmembrane</keyword>
<evidence type="ECO:0000313" key="3">
    <source>
        <dbReference type="Proteomes" id="UP000255515"/>
    </source>
</evidence>
<proteinExistence type="predicted"/>
<keyword evidence="1" id="KW-0472">Membrane</keyword>